<name>A0AA38FJI2_TAXCH</name>
<protein>
    <recommendedName>
        <fullName evidence="3">Cysteine proteinase inhibitor</fullName>
    </recommendedName>
</protein>
<dbReference type="Pfam" id="PF16845">
    <property type="entry name" value="SQAPI"/>
    <property type="match status" value="1"/>
</dbReference>
<reference evidence="5 6" key="1">
    <citation type="journal article" date="2021" name="Nat. Plants">
        <title>The Taxus genome provides insights into paclitaxel biosynthesis.</title>
        <authorList>
            <person name="Xiong X."/>
            <person name="Gou J."/>
            <person name="Liao Q."/>
            <person name="Li Y."/>
            <person name="Zhou Q."/>
            <person name="Bi G."/>
            <person name="Li C."/>
            <person name="Du R."/>
            <person name="Wang X."/>
            <person name="Sun T."/>
            <person name="Guo L."/>
            <person name="Liang H."/>
            <person name="Lu P."/>
            <person name="Wu Y."/>
            <person name="Zhang Z."/>
            <person name="Ro D.K."/>
            <person name="Shang Y."/>
            <person name="Huang S."/>
            <person name="Yan J."/>
        </authorList>
    </citation>
    <scope>NUCLEOTIDE SEQUENCE [LARGE SCALE GENOMIC DNA]</scope>
    <source>
        <strain evidence="5">Ta-2019</strain>
    </source>
</reference>
<evidence type="ECO:0000256" key="3">
    <source>
        <dbReference type="RuleBase" id="RU362130"/>
    </source>
</evidence>
<dbReference type="AlphaFoldDB" id="A0AA38FJI2"/>
<dbReference type="InterPro" id="IPR046350">
    <property type="entry name" value="Cystatin_sf"/>
</dbReference>
<dbReference type="InterPro" id="IPR000010">
    <property type="entry name" value="Cystatin_dom"/>
</dbReference>
<sequence>MGTLGGKRAVESEQSVDIDELGRFAIDEHNTQQNESGLLLSFCRVVKAEQQVVAGTVYHLTLEAKPKEEEQDSDHSPKLFEAKVWVKSSENFKQLQEFKLCSASSPITPADLGVKREGLGSLPGWREVPVHDPVIQEAAENAVKKIQQMSNSLAAYILQEVLLAKAEVIDGFAKFDLLLKTKRGAKEEQHKVEMHRSLAGDWLLKSHST</sequence>
<dbReference type="CDD" id="cd00042">
    <property type="entry name" value="CY"/>
    <property type="match status" value="1"/>
</dbReference>
<dbReference type="InterPro" id="IPR027214">
    <property type="entry name" value="Cystatin"/>
</dbReference>
<comment type="similarity">
    <text evidence="3">Belongs to the cystatin family. Phytocystatin subfamily.</text>
</comment>
<dbReference type="EMBL" id="JAHRHJ020000008">
    <property type="protein sequence ID" value="KAH9304767.1"/>
    <property type="molecule type" value="Genomic_DNA"/>
</dbReference>
<dbReference type="Proteomes" id="UP000824469">
    <property type="component" value="Unassembled WGS sequence"/>
</dbReference>
<evidence type="ECO:0000256" key="1">
    <source>
        <dbReference type="ARBA" id="ARBA00022690"/>
    </source>
</evidence>
<evidence type="ECO:0000256" key="2">
    <source>
        <dbReference type="ARBA" id="ARBA00022704"/>
    </source>
</evidence>
<dbReference type="PANTHER" id="PTHR11413">
    <property type="entry name" value="CYSTATIN FAMILY MEMBER"/>
    <property type="match status" value="1"/>
</dbReference>
<dbReference type="GO" id="GO:0004869">
    <property type="term" value="F:cysteine-type endopeptidase inhibitor activity"/>
    <property type="evidence" value="ECO:0007669"/>
    <property type="project" value="UniProtKB-KW"/>
</dbReference>
<dbReference type="OMA" id="HNNKENA"/>
<feature type="domain" description="Cystatin" evidence="4">
    <location>
        <begin position="2"/>
        <end position="101"/>
    </location>
</feature>
<dbReference type="SMART" id="SM00043">
    <property type="entry name" value="CY"/>
    <property type="match status" value="1"/>
</dbReference>
<keyword evidence="2 3" id="KW-0789">Thiol protease inhibitor</keyword>
<dbReference type="SUPFAM" id="SSF54403">
    <property type="entry name" value="Cystatin/monellin"/>
    <property type="match status" value="2"/>
</dbReference>
<evidence type="ECO:0000259" key="4">
    <source>
        <dbReference type="SMART" id="SM00043"/>
    </source>
</evidence>
<keyword evidence="1 3" id="KW-0646">Protease inhibitor</keyword>
<organism evidence="5 6">
    <name type="scientific">Taxus chinensis</name>
    <name type="common">Chinese yew</name>
    <name type="synonym">Taxus wallichiana var. chinensis</name>
    <dbReference type="NCBI Taxonomy" id="29808"/>
    <lineage>
        <taxon>Eukaryota</taxon>
        <taxon>Viridiplantae</taxon>
        <taxon>Streptophyta</taxon>
        <taxon>Embryophyta</taxon>
        <taxon>Tracheophyta</taxon>
        <taxon>Spermatophyta</taxon>
        <taxon>Pinopsida</taxon>
        <taxon>Pinidae</taxon>
        <taxon>Conifers II</taxon>
        <taxon>Cupressales</taxon>
        <taxon>Taxaceae</taxon>
        <taxon>Taxus</taxon>
    </lineage>
</organism>
<keyword evidence="6" id="KW-1185">Reference proteome</keyword>
<dbReference type="Gene3D" id="3.10.450.10">
    <property type="match status" value="2"/>
</dbReference>
<comment type="caution">
    <text evidence="5">The sequence shown here is derived from an EMBL/GenBank/DDBJ whole genome shotgun (WGS) entry which is preliminary data.</text>
</comment>
<dbReference type="InterPro" id="IPR018073">
    <property type="entry name" value="Prot_inh_cystat_CS"/>
</dbReference>
<evidence type="ECO:0000313" key="6">
    <source>
        <dbReference type="Proteomes" id="UP000824469"/>
    </source>
</evidence>
<dbReference type="PROSITE" id="PS00287">
    <property type="entry name" value="CYSTATIN"/>
    <property type="match status" value="1"/>
</dbReference>
<gene>
    <name evidence="5" type="ORF">KI387_009171</name>
</gene>
<dbReference type="PANTHER" id="PTHR11413:SF103">
    <property type="entry name" value="CYSTEINE PROTEINASE INHIBITOR 12"/>
    <property type="match status" value="1"/>
</dbReference>
<proteinExistence type="inferred from homology"/>
<accession>A0AA38FJI2</accession>
<evidence type="ECO:0000313" key="5">
    <source>
        <dbReference type="EMBL" id="KAH9304767.1"/>
    </source>
</evidence>